<reference evidence="1" key="1">
    <citation type="submission" date="2021-01" db="EMBL/GenBank/DDBJ databases">
        <title>Phytophthora aleatoria, a newly-described species from Pinus radiata is distinct from Phytophthora cactorum isolates based on comparative genomics.</title>
        <authorList>
            <person name="Mcdougal R."/>
            <person name="Panda P."/>
            <person name="Williams N."/>
            <person name="Studholme D.J."/>
        </authorList>
    </citation>
    <scope>NUCLEOTIDE SEQUENCE</scope>
    <source>
        <strain evidence="1">NZFS 3830</strain>
    </source>
</reference>
<dbReference type="VEuPathDB" id="FungiDB:PC110_g14962"/>
<dbReference type="CDD" id="cd00198">
    <property type="entry name" value="vWFA"/>
    <property type="match status" value="1"/>
</dbReference>
<gene>
    <name evidence="1" type="ORF">JG687_00016444</name>
</gene>
<protein>
    <recommendedName>
        <fullName evidence="3">VWFA domain-containing protein</fullName>
    </recommendedName>
</protein>
<dbReference type="Proteomes" id="UP000688947">
    <property type="component" value="Unassembled WGS sequence"/>
</dbReference>
<organism evidence="1 2">
    <name type="scientific">Phytophthora cactorum</name>
    <dbReference type="NCBI Taxonomy" id="29920"/>
    <lineage>
        <taxon>Eukaryota</taxon>
        <taxon>Sar</taxon>
        <taxon>Stramenopiles</taxon>
        <taxon>Oomycota</taxon>
        <taxon>Peronosporomycetes</taxon>
        <taxon>Peronosporales</taxon>
        <taxon>Peronosporaceae</taxon>
        <taxon>Phytophthora</taxon>
    </lineage>
</organism>
<dbReference type="AlphaFoldDB" id="A0A8T1TQP2"/>
<evidence type="ECO:0000313" key="2">
    <source>
        <dbReference type="Proteomes" id="UP000688947"/>
    </source>
</evidence>
<comment type="caution">
    <text evidence="1">The sequence shown here is derived from an EMBL/GenBank/DDBJ whole genome shotgun (WGS) entry which is preliminary data.</text>
</comment>
<sequence length="176" mass="19415">MHGQPWTNLLYACNEFTINRLNDGGGSDLVSYVTFDNNSHIHCEAKTLKESVGIKIPFSGGGTCFQQGSLVANEILSRNSFEQFKAALSFFSDGHPNDIEAGIALAQYIRSNYAKYVLKLFVVGFGRVNLSVLKRVATKMGGEYRQVLDANALRSEFQRIAAVLRKKEASLALMEA</sequence>
<dbReference type="EMBL" id="JAENGZ010001654">
    <property type="protein sequence ID" value="KAG6946913.1"/>
    <property type="molecule type" value="Genomic_DNA"/>
</dbReference>
<proteinExistence type="predicted"/>
<name>A0A8T1TQP2_9STRA</name>
<evidence type="ECO:0000313" key="1">
    <source>
        <dbReference type="EMBL" id="KAG6946913.1"/>
    </source>
</evidence>
<dbReference type="OrthoDB" id="120053at2759"/>
<accession>A0A8T1TQP2</accession>
<evidence type="ECO:0008006" key="3">
    <source>
        <dbReference type="Google" id="ProtNLM"/>
    </source>
</evidence>